<dbReference type="Proteomes" id="UP000041254">
    <property type="component" value="Unassembled WGS sequence"/>
</dbReference>
<feature type="domain" description="Kinesin motor" evidence="3">
    <location>
        <begin position="7"/>
        <end position="477"/>
    </location>
</feature>
<feature type="region of interest" description="Disordered" evidence="2">
    <location>
        <begin position="118"/>
        <end position="138"/>
    </location>
</feature>
<evidence type="ECO:0000256" key="2">
    <source>
        <dbReference type="SAM" id="MobiDB-lite"/>
    </source>
</evidence>
<dbReference type="VEuPathDB" id="CryptoDB:Vbra_5626"/>
<name>A0A0G4F2J2_VITBC</name>
<dbReference type="GO" id="GO:0007018">
    <property type="term" value="P:microtubule-based movement"/>
    <property type="evidence" value="ECO:0007669"/>
    <property type="project" value="InterPro"/>
</dbReference>
<keyword evidence="1" id="KW-0067">ATP-binding</keyword>
<keyword evidence="1" id="KW-0505">Motor protein</keyword>
<dbReference type="InterPro" id="IPR027640">
    <property type="entry name" value="Kinesin-like_fam"/>
</dbReference>
<sequence>MDDPRSRARSYVRLRPLREDELEDGGLSASLAVEVTGPAEICLLKGANKQRYVVDGVIGPRANHAEVFMCVRDCLEPTLNGFSHSVVIYGQSGSGKSHTLFGTSVGDASSEKQLLNESSHIPSRSPSPLADTFRASPRGQGPLRLSMGASLLPPNTASGGGAAKDSEGLVFRTIRALLDLIKSSASASPSSFKATLSLSYFEIYNETVTDLLQVPSSPPCQPIAPFQEAEEGTFITQQASGGGNTGSQSQSSYLVGGKYVGLSSWVVEKAEDAYSFLQQGDSNRRERHRDRQILSARSHTCIHLSVLVERERASQQGSASPQPPQFATLRTPSPQGGSDRRDSATSIENDKARQSRVVDDVGEERWRWQVTRGGILFVMLGTSEEWDLTLEAGASPHEELSRLNDGISHLERCVAAHAAGSRRDVHMNMEDSHLTRILQESFEGTSRMIGIITLSPARASADDTQKALTFAEQLRTLTCSPRAGELRLAPYLAALEDGNNRLRDALGMSLIDSSIFRRKGGTSLELHERLRDDFKRLRLRLQRIRRRGFVPIPLEGHREPSPTDTEVQRSQEEEKRSKHLHAARRSASGKAKRASDHRRLPSSLSIGAANDQEEEELVHPSRLTPTLAEGQPTPLAVSMQSAAAAGPAPVTAEERSEQPPAAPLAVTESERQTPSTTVRKFSTLSLDELRQSLDRARREEIRRMAKKVQRDMPFRWPPRCAICTLPRPCAFSEHEEINERVLVEYADKPEARLPPAICTEAVQPTFSAALAQSAFLTEVPLSDEHRHPLAACPSAVAKDITGSLETLERQWEDVGKQPTTARAIEDRVSPRNKVRERMARRGRGRGRQDERLDGGYLKALPRRYELVQSSSGKIKVHRIGPKEEPPQCLLALNSLEQVIKAKLRQAKEEEKQLMKLAQLEEYKARKAAEKILALQEQQEKEEEWQDFLRNKEDRRRKHHERIKREIEEYHSHKDQRDMEREELRRQEEEDKRNAQEKRERLVEEQCRRLSEKHDQRRWTRVDIDLQQRRCTQASAPAQDREESQPSSCRRKTLPPLPTAAYSPMRPPPLQTPTAHQASSKSAPPTHRHSSKKRDSRHQEGQTGDAGGDKGGRRGSGARTARIQRGRSSINALEDVKGYSAVYGLHAGLVKKTLPIGAAHSQVVFESTRRNSHYAQPCANRKRNAREAAMAEGTRKRTAGDKTGGAGDQ</sequence>
<dbReference type="GO" id="GO:0007052">
    <property type="term" value="P:mitotic spindle organization"/>
    <property type="evidence" value="ECO:0007669"/>
    <property type="project" value="TreeGrafter"/>
</dbReference>
<feature type="region of interest" description="Disordered" evidence="2">
    <location>
        <begin position="312"/>
        <end position="358"/>
    </location>
</feature>
<accession>A0A0G4F2J2</accession>
<dbReference type="GO" id="GO:0005875">
    <property type="term" value="C:microtubule associated complex"/>
    <property type="evidence" value="ECO:0007669"/>
    <property type="project" value="TreeGrafter"/>
</dbReference>
<dbReference type="GO" id="GO:0003777">
    <property type="term" value="F:microtubule motor activity"/>
    <property type="evidence" value="ECO:0007669"/>
    <property type="project" value="InterPro"/>
</dbReference>
<dbReference type="InterPro" id="IPR001752">
    <property type="entry name" value="Kinesin_motor_dom"/>
</dbReference>
<organism evidence="4 5">
    <name type="scientific">Vitrella brassicaformis (strain CCMP3155)</name>
    <dbReference type="NCBI Taxonomy" id="1169540"/>
    <lineage>
        <taxon>Eukaryota</taxon>
        <taxon>Sar</taxon>
        <taxon>Alveolata</taxon>
        <taxon>Colpodellida</taxon>
        <taxon>Vitrellaceae</taxon>
        <taxon>Vitrella</taxon>
    </lineage>
</organism>
<evidence type="ECO:0000259" key="3">
    <source>
        <dbReference type="PROSITE" id="PS50067"/>
    </source>
</evidence>
<proteinExistence type="inferred from homology"/>
<feature type="binding site" evidence="1">
    <location>
        <begin position="90"/>
        <end position="97"/>
    </location>
    <ligand>
        <name>ATP</name>
        <dbReference type="ChEBI" id="CHEBI:30616"/>
    </ligand>
</feature>
<dbReference type="EMBL" id="CDMY01000366">
    <property type="protein sequence ID" value="CEM06417.1"/>
    <property type="molecule type" value="Genomic_DNA"/>
</dbReference>
<dbReference type="GO" id="GO:0051231">
    <property type="term" value="P:spindle elongation"/>
    <property type="evidence" value="ECO:0007669"/>
    <property type="project" value="TreeGrafter"/>
</dbReference>
<dbReference type="InterPro" id="IPR027417">
    <property type="entry name" value="P-loop_NTPase"/>
</dbReference>
<dbReference type="PRINTS" id="PR00380">
    <property type="entry name" value="KINESINHEAVY"/>
</dbReference>
<feature type="compositionally biased region" description="Basic and acidic residues" evidence="2">
    <location>
        <begin position="338"/>
        <end position="358"/>
    </location>
</feature>
<reference evidence="4 5" key="1">
    <citation type="submission" date="2014-11" db="EMBL/GenBank/DDBJ databases">
        <authorList>
            <person name="Zhu J."/>
            <person name="Qi W."/>
            <person name="Song R."/>
        </authorList>
    </citation>
    <scope>NUCLEOTIDE SEQUENCE [LARGE SCALE GENOMIC DNA]</scope>
</reference>
<gene>
    <name evidence="4" type="ORF">Vbra_5626</name>
</gene>
<feature type="compositionally biased region" description="Low complexity" evidence="2">
    <location>
        <begin position="636"/>
        <end position="651"/>
    </location>
</feature>
<keyword evidence="5" id="KW-1185">Reference proteome</keyword>
<comment type="similarity">
    <text evidence="1">Belongs to the TRAFAC class myosin-kinesin ATPase superfamily. Kinesin family.</text>
</comment>
<dbReference type="SUPFAM" id="SSF52540">
    <property type="entry name" value="P-loop containing nucleoside triphosphate hydrolases"/>
    <property type="match status" value="1"/>
</dbReference>
<dbReference type="InterPro" id="IPR036961">
    <property type="entry name" value="Kinesin_motor_dom_sf"/>
</dbReference>
<dbReference type="GO" id="GO:0005524">
    <property type="term" value="F:ATP binding"/>
    <property type="evidence" value="ECO:0007669"/>
    <property type="project" value="UniProtKB-UniRule"/>
</dbReference>
<evidence type="ECO:0000313" key="5">
    <source>
        <dbReference type="Proteomes" id="UP000041254"/>
    </source>
</evidence>
<dbReference type="PANTHER" id="PTHR47969">
    <property type="entry name" value="CHROMOSOME-ASSOCIATED KINESIN KIF4A-RELATED"/>
    <property type="match status" value="1"/>
</dbReference>
<dbReference type="GO" id="GO:0008017">
    <property type="term" value="F:microtubule binding"/>
    <property type="evidence" value="ECO:0007669"/>
    <property type="project" value="InterPro"/>
</dbReference>
<dbReference type="Gene3D" id="3.40.850.10">
    <property type="entry name" value="Kinesin motor domain"/>
    <property type="match status" value="1"/>
</dbReference>
<dbReference type="PROSITE" id="PS50067">
    <property type="entry name" value="KINESIN_MOTOR_2"/>
    <property type="match status" value="1"/>
</dbReference>
<dbReference type="PANTHER" id="PTHR47969:SF9">
    <property type="entry name" value="KINESIN-LIKE PROTEIN"/>
    <property type="match status" value="1"/>
</dbReference>
<keyword evidence="1" id="KW-0547">Nucleotide-binding</keyword>
<evidence type="ECO:0000256" key="1">
    <source>
        <dbReference type="PROSITE-ProRule" id="PRU00283"/>
    </source>
</evidence>
<feature type="compositionally biased region" description="Basic and acidic residues" evidence="2">
    <location>
        <begin position="555"/>
        <end position="576"/>
    </location>
</feature>
<dbReference type="Pfam" id="PF00225">
    <property type="entry name" value="Kinesin"/>
    <property type="match status" value="3"/>
</dbReference>
<feature type="compositionally biased region" description="Basic residues" evidence="2">
    <location>
        <begin position="1085"/>
        <end position="1095"/>
    </location>
</feature>
<feature type="compositionally biased region" description="Basic and acidic residues" evidence="2">
    <location>
        <begin position="965"/>
        <end position="1027"/>
    </location>
</feature>
<dbReference type="STRING" id="1169540.A0A0G4F2J2"/>
<feature type="region of interest" description="Disordered" evidence="2">
    <location>
        <begin position="552"/>
        <end position="678"/>
    </location>
</feature>
<dbReference type="SMART" id="SM00129">
    <property type="entry name" value="KISc"/>
    <property type="match status" value="1"/>
</dbReference>
<dbReference type="AlphaFoldDB" id="A0A0G4F2J2"/>
<feature type="compositionally biased region" description="Polar residues" evidence="2">
    <location>
        <begin position="1071"/>
        <end position="1082"/>
    </location>
</feature>
<dbReference type="InParanoid" id="A0A0G4F2J2"/>
<evidence type="ECO:0000313" key="4">
    <source>
        <dbReference type="EMBL" id="CEM06417.1"/>
    </source>
</evidence>
<feature type="region of interest" description="Disordered" evidence="2">
    <location>
        <begin position="965"/>
        <end position="1124"/>
    </location>
</feature>
<feature type="region of interest" description="Disordered" evidence="2">
    <location>
        <begin position="1170"/>
        <end position="1208"/>
    </location>
</feature>
<protein>
    <recommendedName>
        <fullName evidence="3">Kinesin motor domain-containing protein</fullName>
    </recommendedName>
</protein>